<dbReference type="InterPro" id="IPR029057">
    <property type="entry name" value="PRTase-like"/>
</dbReference>
<proteinExistence type="inferred from homology"/>
<evidence type="ECO:0000256" key="1">
    <source>
        <dbReference type="ARBA" id="ARBA00008007"/>
    </source>
</evidence>
<protein>
    <submittedName>
        <fullName evidence="3">Phosphoribosyl transferase domain protein</fullName>
    </submittedName>
</protein>
<dbReference type="eggNOG" id="COG1040">
    <property type="taxonomic scope" value="Bacteria"/>
</dbReference>
<evidence type="ECO:0000313" key="4">
    <source>
        <dbReference type="Proteomes" id="UP000006512"/>
    </source>
</evidence>
<dbReference type="EMBL" id="GL883077">
    <property type="protein sequence ID" value="EGF92552.1"/>
    <property type="molecule type" value="Genomic_DNA"/>
</dbReference>
<gene>
    <name evidence="3" type="ORF">ABI_09890</name>
</gene>
<reference evidence="4" key="1">
    <citation type="submission" date="2011-03" db="EMBL/GenBank/DDBJ databases">
        <title>Draft genome sequence of Brevundimonas diminuta.</title>
        <authorList>
            <person name="Brown P.J.B."/>
            <person name="Buechlein A."/>
            <person name="Hemmerich C."/>
            <person name="Brun Y.V."/>
        </authorList>
    </citation>
    <scope>NUCLEOTIDE SEQUENCE [LARGE SCALE GENOMIC DNA]</scope>
    <source>
        <strain evidence="4">C19</strain>
    </source>
</reference>
<evidence type="ECO:0000313" key="3">
    <source>
        <dbReference type="EMBL" id="EGF92552.1"/>
    </source>
</evidence>
<dbReference type="GO" id="GO:0016740">
    <property type="term" value="F:transferase activity"/>
    <property type="evidence" value="ECO:0007669"/>
    <property type="project" value="UniProtKB-KW"/>
</dbReference>
<dbReference type="Pfam" id="PF00156">
    <property type="entry name" value="Pribosyltran"/>
    <property type="match status" value="1"/>
</dbReference>
<dbReference type="Gene3D" id="3.40.50.2020">
    <property type="match status" value="1"/>
</dbReference>
<dbReference type="PANTHER" id="PTHR47505">
    <property type="entry name" value="DNA UTILIZATION PROTEIN YHGH"/>
    <property type="match status" value="1"/>
</dbReference>
<dbReference type="OrthoDB" id="9779910at2"/>
<organism evidence="3 4">
    <name type="scientific">Asticcacaulis biprosthecium C19</name>
    <dbReference type="NCBI Taxonomy" id="715226"/>
    <lineage>
        <taxon>Bacteria</taxon>
        <taxon>Pseudomonadati</taxon>
        <taxon>Pseudomonadota</taxon>
        <taxon>Alphaproteobacteria</taxon>
        <taxon>Caulobacterales</taxon>
        <taxon>Caulobacteraceae</taxon>
        <taxon>Asticcacaulis</taxon>
    </lineage>
</organism>
<keyword evidence="4" id="KW-1185">Reference proteome</keyword>
<dbReference type="InterPro" id="IPR051910">
    <property type="entry name" value="ComF/GntX_DNA_util-trans"/>
</dbReference>
<keyword evidence="3" id="KW-0808">Transferase</keyword>
<dbReference type="InterPro" id="IPR000836">
    <property type="entry name" value="PRTase_dom"/>
</dbReference>
<dbReference type="AlphaFoldDB" id="F4QGV0"/>
<name>F4QGV0_9CAUL</name>
<dbReference type="HOGENOM" id="CLU_054549_0_0_5"/>
<comment type="similarity">
    <text evidence="1">Belongs to the ComF/GntX family.</text>
</comment>
<dbReference type="CDD" id="cd06223">
    <property type="entry name" value="PRTases_typeI"/>
    <property type="match status" value="1"/>
</dbReference>
<accession>F4QGV0</accession>
<dbReference type="STRING" id="715226.ABI_09890"/>
<dbReference type="Proteomes" id="UP000006512">
    <property type="component" value="Unassembled WGS sequence"/>
</dbReference>
<dbReference type="PANTHER" id="PTHR47505:SF1">
    <property type="entry name" value="DNA UTILIZATION PROTEIN YHGH"/>
    <property type="match status" value="1"/>
</dbReference>
<dbReference type="RefSeq" id="WP_006271730.1">
    <property type="nucleotide sequence ID" value="NZ_GL883077.1"/>
</dbReference>
<feature type="domain" description="Phosphoribosyltransferase" evidence="2">
    <location>
        <begin position="172"/>
        <end position="267"/>
    </location>
</feature>
<dbReference type="SUPFAM" id="SSF53271">
    <property type="entry name" value="PRTase-like"/>
    <property type="match status" value="1"/>
</dbReference>
<sequence>MRKLSSYVGQIRSEVKAFGEDHLTWAHLRGTAGRLMDVVFPPHGLGEVDEDGAGAVGMEAGRWSRIRFLDRDGCDMCARPFDGGLHLGVEGRCTACESDPFPFTRGRAACLYSEASKGVILGFKHGDRLDARPMLTRWLERAATDVLSDCDLVAPVPLHWQRLLERRYNQAAELARPLARRFGKLYLPDGLKRVEMTKSQGHASAQMRWDNVRKAFAVSASGAKAVAGKRVVLIDDVFTTGATLKACTRELLKAGAAQVDVAVLARAVQERA</sequence>
<evidence type="ECO:0000259" key="2">
    <source>
        <dbReference type="Pfam" id="PF00156"/>
    </source>
</evidence>